<evidence type="ECO:0000256" key="2">
    <source>
        <dbReference type="ARBA" id="ARBA00022741"/>
    </source>
</evidence>
<keyword evidence="6" id="KW-1185">Reference proteome</keyword>
<dbReference type="SMART" id="SM00382">
    <property type="entry name" value="AAA"/>
    <property type="match status" value="2"/>
</dbReference>
<dbReference type="EMBL" id="BAAAEI010000014">
    <property type="protein sequence ID" value="GAA0360862.1"/>
    <property type="molecule type" value="Genomic_DNA"/>
</dbReference>
<dbReference type="Pfam" id="PF12848">
    <property type="entry name" value="ABC_tran_Xtn"/>
    <property type="match status" value="1"/>
</dbReference>
<dbReference type="Pfam" id="PF00005">
    <property type="entry name" value="ABC_tran"/>
    <property type="match status" value="2"/>
</dbReference>
<dbReference type="InterPro" id="IPR003439">
    <property type="entry name" value="ABC_transporter-like_ATP-bd"/>
</dbReference>
<keyword evidence="2" id="KW-0547">Nucleotide-binding</keyword>
<dbReference type="CDD" id="cd03221">
    <property type="entry name" value="ABCF_EF-3"/>
    <property type="match status" value="2"/>
</dbReference>
<accession>A0ABN0XCK1</accession>
<dbReference type="PANTHER" id="PTHR19211:SF96">
    <property type="entry name" value="ATP-BINDING PROTEIN YBIT-RELATED"/>
    <property type="match status" value="1"/>
</dbReference>
<evidence type="ECO:0000256" key="3">
    <source>
        <dbReference type="ARBA" id="ARBA00022840"/>
    </source>
</evidence>
<dbReference type="NCBIfam" id="NF011646">
    <property type="entry name" value="PRK15064.1"/>
    <property type="match status" value="1"/>
</dbReference>
<comment type="caution">
    <text evidence="5">The sequence shown here is derived from an EMBL/GenBank/DDBJ whole genome shotgun (WGS) entry which is preliminary data.</text>
</comment>
<dbReference type="InterPro" id="IPR032781">
    <property type="entry name" value="ABC_tran_Xtn"/>
</dbReference>
<reference evidence="5 6" key="1">
    <citation type="journal article" date="2019" name="Int. J. Syst. Evol. Microbiol.">
        <title>The Global Catalogue of Microorganisms (GCM) 10K type strain sequencing project: providing services to taxonomists for standard genome sequencing and annotation.</title>
        <authorList>
            <consortium name="The Broad Institute Genomics Platform"/>
            <consortium name="The Broad Institute Genome Sequencing Center for Infectious Disease"/>
            <person name="Wu L."/>
            <person name="Ma J."/>
        </authorList>
    </citation>
    <scope>NUCLEOTIDE SEQUENCE [LARGE SCALE GENOMIC DNA]</scope>
    <source>
        <strain evidence="5 6">JCM 13378</strain>
    </source>
</reference>
<keyword evidence="1" id="KW-0677">Repeat</keyword>
<dbReference type="PANTHER" id="PTHR19211">
    <property type="entry name" value="ATP-BINDING TRANSPORT PROTEIN-RELATED"/>
    <property type="match status" value="1"/>
</dbReference>
<dbReference type="RefSeq" id="WP_343845486.1">
    <property type="nucleotide sequence ID" value="NZ_BAAAEI010000014.1"/>
</dbReference>
<dbReference type="InterPro" id="IPR003593">
    <property type="entry name" value="AAA+_ATPase"/>
</dbReference>
<dbReference type="InterPro" id="IPR050611">
    <property type="entry name" value="ABCF"/>
</dbReference>
<feature type="domain" description="ABC transporter" evidence="4">
    <location>
        <begin position="2"/>
        <end position="252"/>
    </location>
</feature>
<dbReference type="SUPFAM" id="SSF52540">
    <property type="entry name" value="P-loop containing nucleoside triphosphate hydrolases"/>
    <property type="match status" value="2"/>
</dbReference>
<feature type="domain" description="ABC transporter" evidence="4">
    <location>
        <begin position="310"/>
        <end position="528"/>
    </location>
</feature>
<proteinExistence type="predicted"/>
<dbReference type="InterPro" id="IPR027417">
    <property type="entry name" value="P-loop_NTPase"/>
</dbReference>
<gene>
    <name evidence="5" type="ORF">GCM10009092_26410</name>
</gene>
<evidence type="ECO:0000256" key="1">
    <source>
        <dbReference type="ARBA" id="ARBA00022737"/>
    </source>
</evidence>
<dbReference type="Gene3D" id="3.40.50.300">
    <property type="entry name" value="P-loop containing nucleotide triphosphate hydrolases"/>
    <property type="match status" value="2"/>
</dbReference>
<evidence type="ECO:0000313" key="6">
    <source>
        <dbReference type="Proteomes" id="UP001501757"/>
    </source>
</evidence>
<name>A0ABN0XCK1_9ALTE</name>
<dbReference type="PROSITE" id="PS50893">
    <property type="entry name" value="ABC_TRANSPORTER_2"/>
    <property type="match status" value="2"/>
</dbReference>
<protein>
    <submittedName>
        <fullName evidence="5">ABC-F family ATPase</fullName>
    </submittedName>
</protein>
<sequence length="528" mass="59177">MIATANITMQFGAKPLFENISIKFGGGNRYGLIGANGCGKSTFMKILANKLEPSAGNVMLDPNARVGVLGQDQFAFENFTVIDTVIMGHKELWEVKKERDRIYSLPEMSEEDGMLVAELETQFAEMDGYTAESRAGELLLALDIPVEQHFGLMSEVAPGWKLRVLLAQVLFAEPDIMLLDEPTNNLDINSIRWLEDTLAQSNATMIIISHDRHFLNKVCTHMADLDYGELRLYPGNYDEYMTAATQARELLLNENAKKKAQIAELQTFVSRFSANASKAKQATSRAKQIEKIELAEVKASSRVSPFIRFTQHKKLFRNALELENLGNGYDELLFKQFNLILEVGEKVAVIGANGIGKTTFLKTLVGELPAKTGTVKWSENASIGYYAQDHSSDFAKDMTLFDWMSQWKNPGDDEQTVRGLLGRMLFSQDDIKKSVKSLSGGEKGRMLFGKLINQRPNILIMDEPTNHLDMESIEALNLALEHFEGTLIFVSHDREFVSSLASRVLDIKADRIIDFQGPYEEYQASQQA</sequence>
<evidence type="ECO:0000313" key="5">
    <source>
        <dbReference type="EMBL" id="GAA0360862.1"/>
    </source>
</evidence>
<keyword evidence="3" id="KW-0067">ATP-binding</keyword>
<evidence type="ECO:0000259" key="4">
    <source>
        <dbReference type="PROSITE" id="PS50893"/>
    </source>
</evidence>
<organism evidence="5 6">
    <name type="scientific">Bowmanella denitrificans</name>
    <dbReference type="NCBI Taxonomy" id="366582"/>
    <lineage>
        <taxon>Bacteria</taxon>
        <taxon>Pseudomonadati</taxon>
        <taxon>Pseudomonadota</taxon>
        <taxon>Gammaproteobacteria</taxon>
        <taxon>Alteromonadales</taxon>
        <taxon>Alteromonadaceae</taxon>
        <taxon>Bowmanella</taxon>
    </lineage>
</organism>
<dbReference type="Proteomes" id="UP001501757">
    <property type="component" value="Unassembled WGS sequence"/>
</dbReference>